<evidence type="ECO:0008006" key="4">
    <source>
        <dbReference type="Google" id="ProtNLM"/>
    </source>
</evidence>
<dbReference type="InterPro" id="IPR027417">
    <property type="entry name" value="P-loop_NTPase"/>
</dbReference>
<proteinExistence type="predicted"/>
<reference evidence="3" key="1">
    <citation type="journal article" date="2014" name="Front. Microbiol.">
        <title>High frequency of phylogenetically diverse reductive dehalogenase-homologous genes in deep subseafloor sedimentary metagenomes.</title>
        <authorList>
            <person name="Kawai M."/>
            <person name="Futagami T."/>
            <person name="Toyoda A."/>
            <person name="Takaki Y."/>
            <person name="Nishi S."/>
            <person name="Hori S."/>
            <person name="Arai W."/>
            <person name="Tsubouchi T."/>
            <person name="Morono Y."/>
            <person name="Uchiyama I."/>
            <person name="Ito T."/>
            <person name="Fujiyama A."/>
            <person name="Inagaki F."/>
            <person name="Takami H."/>
        </authorList>
    </citation>
    <scope>NUCLEOTIDE SEQUENCE</scope>
    <source>
        <strain evidence="3">Expedition CK06-06</strain>
    </source>
</reference>
<dbReference type="Pfam" id="PF08477">
    <property type="entry name" value="Roc"/>
    <property type="match status" value="1"/>
</dbReference>
<dbReference type="CDD" id="cd00154">
    <property type="entry name" value="Rab"/>
    <property type="match status" value="1"/>
</dbReference>
<keyword evidence="1" id="KW-0547">Nucleotide-binding</keyword>
<evidence type="ECO:0000256" key="2">
    <source>
        <dbReference type="ARBA" id="ARBA00023134"/>
    </source>
</evidence>
<sequence>AGKVELVLEGFDKVSTEIPEIIRVLSKRREGKLPKGQFTSKLILTGDFKVGKTSLIKRFVENLFSESYISTIGVEISKKTIVMDEDTKINFVLWDIGGQISSMAPYRHRFYEGASAAFIVIDRTRLNNLESVNRWYKEIVRAV</sequence>
<comment type="caution">
    <text evidence="3">The sequence shown here is derived from an EMBL/GenBank/DDBJ whole genome shotgun (WGS) entry which is preliminary data.</text>
</comment>
<dbReference type="Gene3D" id="3.40.50.300">
    <property type="entry name" value="P-loop containing nucleotide triphosphate hydrolases"/>
    <property type="match status" value="1"/>
</dbReference>
<keyword evidence="2" id="KW-0342">GTP-binding</keyword>
<dbReference type="SMART" id="SM00175">
    <property type="entry name" value="RAB"/>
    <property type="match status" value="1"/>
</dbReference>
<evidence type="ECO:0000256" key="1">
    <source>
        <dbReference type="ARBA" id="ARBA00022741"/>
    </source>
</evidence>
<name>X1T5V8_9ZZZZ</name>
<dbReference type="AlphaFoldDB" id="X1T5V8"/>
<feature type="non-terminal residue" evidence="3">
    <location>
        <position position="1"/>
    </location>
</feature>
<accession>X1T5V8</accession>
<dbReference type="PRINTS" id="PR00449">
    <property type="entry name" value="RASTRNSFRMNG"/>
</dbReference>
<evidence type="ECO:0000313" key="3">
    <source>
        <dbReference type="EMBL" id="GAI86776.1"/>
    </source>
</evidence>
<dbReference type="SUPFAM" id="SSF52540">
    <property type="entry name" value="P-loop containing nucleoside triphosphate hydrolases"/>
    <property type="match status" value="1"/>
</dbReference>
<dbReference type="GO" id="GO:0005525">
    <property type="term" value="F:GTP binding"/>
    <property type="evidence" value="ECO:0007669"/>
    <property type="project" value="UniProtKB-KW"/>
</dbReference>
<dbReference type="EMBL" id="BARW01007335">
    <property type="protein sequence ID" value="GAI86776.1"/>
    <property type="molecule type" value="Genomic_DNA"/>
</dbReference>
<organism evidence="3">
    <name type="scientific">marine sediment metagenome</name>
    <dbReference type="NCBI Taxonomy" id="412755"/>
    <lineage>
        <taxon>unclassified sequences</taxon>
        <taxon>metagenomes</taxon>
        <taxon>ecological metagenomes</taxon>
    </lineage>
</organism>
<gene>
    <name evidence="3" type="ORF">S12H4_15298</name>
</gene>
<dbReference type="PANTHER" id="PTHR24073">
    <property type="entry name" value="DRAB5-RELATED"/>
    <property type="match status" value="1"/>
</dbReference>
<dbReference type="PROSITE" id="PS51419">
    <property type="entry name" value="RAB"/>
    <property type="match status" value="1"/>
</dbReference>
<protein>
    <recommendedName>
        <fullName evidence="4">GTP-binding protein</fullName>
    </recommendedName>
</protein>